<evidence type="ECO:0000313" key="5">
    <source>
        <dbReference type="EMBL" id="JAG23637.1"/>
    </source>
</evidence>
<evidence type="ECO:0000256" key="2">
    <source>
        <dbReference type="ARBA" id="ARBA00043942"/>
    </source>
</evidence>
<proteinExistence type="inferred from homology"/>
<comment type="subcellular location">
    <subcellularLocation>
        <location evidence="2">Synaptic cleft</location>
    </subcellularLocation>
</comment>
<name>A0A0A9XSF4_LYGHE</name>
<reference evidence="5" key="2">
    <citation type="submission" date="2014-07" db="EMBL/GenBank/DDBJ databases">
        <authorList>
            <person name="Hull J."/>
        </authorList>
    </citation>
    <scope>NUCLEOTIDE SEQUENCE</scope>
</reference>
<gene>
    <name evidence="5" type="ORF">CM83_44016</name>
</gene>
<evidence type="ECO:0000256" key="3">
    <source>
        <dbReference type="ARBA" id="ARBA00044072"/>
    </source>
</evidence>
<sequence>MDDSPKSGESDSNIDELLKKYSWMVRPCVLYKEEYSDCTSIKSRFHQVFVTGSFEDCSHWKYDYDNCSKWRGDSNPKAFKALIESELKKRQVRLGAHKANDVWEPRENPPEDWNAPLPAWMEERIQASYLAMKAEEAKEGKLKNDSFCVIS</sequence>
<organism evidence="5">
    <name type="scientific">Lygus hesperus</name>
    <name type="common">Western plant bug</name>
    <dbReference type="NCBI Taxonomy" id="30085"/>
    <lineage>
        <taxon>Eukaryota</taxon>
        <taxon>Metazoa</taxon>
        <taxon>Ecdysozoa</taxon>
        <taxon>Arthropoda</taxon>
        <taxon>Hexapoda</taxon>
        <taxon>Insecta</taxon>
        <taxon>Pterygota</taxon>
        <taxon>Neoptera</taxon>
        <taxon>Paraneoptera</taxon>
        <taxon>Hemiptera</taxon>
        <taxon>Heteroptera</taxon>
        <taxon>Panheteroptera</taxon>
        <taxon>Cimicomorpha</taxon>
        <taxon>Miridae</taxon>
        <taxon>Mirini</taxon>
        <taxon>Lygus</taxon>
    </lineage>
</organism>
<dbReference type="InterPro" id="IPR021475">
    <property type="entry name" value="Pants/Emi1-like"/>
</dbReference>
<protein>
    <recommendedName>
        <fullName evidence="3">Synaptic plasticity regulator PANTS</fullName>
    </recommendedName>
    <alternativeName>
        <fullName evidence="4">Plasticity-associated neural transcript short</fullName>
    </alternativeName>
</protein>
<comment type="similarity">
    <text evidence="1">Belongs to the UPF0545 family.</text>
</comment>
<dbReference type="AlphaFoldDB" id="A0A0A9XSF4"/>
<dbReference type="PANTHER" id="PTHR28052">
    <property type="entry name" value="UPF0545 PROTEIN C22ORF39"/>
    <property type="match status" value="1"/>
</dbReference>
<dbReference type="Pfam" id="PF11326">
    <property type="entry name" value="PANTS-like"/>
    <property type="match status" value="1"/>
</dbReference>
<accession>A0A0A9XSF4</accession>
<dbReference type="PANTHER" id="PTHR28052:SF1">
    <property type="entry name" value="UPF0545 PROTEIN C22ORF39"/>
    <property type="match status" value="1"/>
</dbReference>
<reference evidence="5" key="1">
    <citation type="journal article" date="2014" name="PLoS ONE">
        <title>Transcriptome-Based Identification of ABC Transporters in the Western Tarnished Plant Bug Lygus hesperus.</title>
        <authorList>
            <person name="Hull J.J."/>
            <person name="Chaney K."/>
            <person name="Geib S.M."/>
            <person name="Fabrick J.A."/>
            <person name="Brent C.S."/>
            <person name="Walsh D."/>
            <person name="Lavine L.C."/>
        </authorList>
    </citation>
    <scope>NUCLEOTIDE SEQUENCE</scope>
</reference>
<evidence type="ECO:0000256" key="1">
    <source>
        <dbReference type="ARBA" id="ARBA00006412"/>
    </source>
</evidence>
<dbReference type="GO" id="GO:0043083">
    <property type="term" value="C:synaptic cleft"/>
    <property type="evidence" value="ECO:0007669"/>
    <property type="project" value="UniProtKB-SubCell"/>
</dbReference>
<dbReference type="EMBL" id="GBHO01019967">
    <property type="protein sequence ID" value="JAG23637.1"/>
    <property type="molecule type" value="Transcribed_RNA"/>
</dbReference>
<evidence type="ECO:0000256" key="4">
    <source>
        <dbReference type="ARBA" id="ARBA00044235"/>
    </source>
</evidence>